<evidence type="ECO:0000313" key="3">
    <source>
        <dbReference type="EMBL" id="CAD1823924.1"/>
    </source>
</evidence>
<feature type="compositionally biased region" description="Pro residues" evidence="1">
    <location>
        <begin position="132"/>
        <end position="149"/>
    </location>
</feature>
<sequence>MRFAPPSLHSIADSTANAAMSSSSRFRARGRDSWRRGYSDRAPPPPPPAAAEGGGGEGGAFVSGDSHIRAVRDVNYELRRGNGGGVPRRPYRPRPPPYRPPPPWSGPPPPPPYGAPPPGHGPTARYYGPPMGLGPPPPHPPPGFGPPPLPYGSFPPGYGAFPPSISHPPPLYGPPQVGRPQMPQPRLADYRREWRFAPLQPPPQSERFVVLSYNILADYLARDHQSKLYFHIPGFILDWEWRKKRILFEFGLWAPDIICLQEVDKFHDLQEELAIRGYNGLWKMRTGNAVDGCAVFWRTNRFQLRYEGQIEFSELGLRDNVAQICVLESVNKGLVGSKSESILESSDQSRQANHLVICNIHVLYNPKRGEIKLGQVRTLFERAYTVSKMWNDAPVIICGDFNCTPKSPLYNFISEQKLNLAGLARNDISGQHSSYISQRRIYPSSNLSNSRPPTDNSNDKEISAGGGTDNCNNLKPQVEMENASLTEMTDPFQKDEAELSNGQPTESNSDEHYFEVSSNSELEEKAISSIPTMEPDKTNSDLCFSPKNGEYHQFIYPLEAVDSTTTLRGAKKDSTGSEIPNELSTGSEIPNELATPSWTSASQSSNVSSSFNTVPNNPTDGQLYPQDIIEKTSSNLAVEKEKEVPIKEEPIMLQRIICEDNKLELSDSGDLLMKFSDLSVGDENKTKIEDPSSSGCHGTFSLLDDLKTVQDNAVLNDPKQLDYDETCEPSGSNNISGSDENSDPNFFKELLGSEEDTLHDSSFVEIQGDTLHDTCPSGADRERHIYNPYFWTPMEIKAASGNEECTSIKHRLKLRSTYTDVEDYAGTKDSSREPQVTSYNTQFMGTVDYIWCTEDLQTVKVLDTIPTHILQQTSGFPTKKWGSDHIALVCQLAFTNGVSTK</sequence>
<protein>
    <recommendedName>
        <fullName evidence="2">Endonuclease/exonuclease/phosphatase domain-containing protein</fullName>
    </recommendedName>
</protein>
<dbReference type="GO" id="GO:0000175">
    <property type="term" value="F:3'-5'-RNA exonuclease activity"/>
    <property type="evidence" value="ECO:0007669"/>
    <property type="project" value="TreeGrafter"/>
</dbReference>
<dbReference type="AlphaFoldDB" id="A0A6V7P016"/>
<dbReference type="PANTHER" id="PTHR12121:SF85">
    <property type="entry name" value="CARBON CATABOLITE REPRESSOR PROTEIN 4 HOMOLOG 6"/>
    <property type="match status" value="1"/>
</dbReference>
<feature type="compositionally biased region" description="Polar residues" evidence="1">
    <location>
        <begin position="441"/>
        <end position="456"/>
    </location>
</feature>
<dbReference type="Pfam" id="PF03372">
    <property type="entry name" value="Exo_endo_phos"/>
    <property type="match status" value="1"/>
</dbReference>
<gene>
    <name evidence="3" type="ORF">CB5_LOCUS7135</name>
</gene>
<dbReference type="SUPFAM" id="SSF56219">
    <property type="entry name" value="DNase I-like"/>
    <property type="match status" value="1"/>
</dbReference>
<dbReference type="InterPro" id="IPR036691">
    <property type="entry name" value="Endo/exonu/phosph_ase_sf"/>
</dbReference>
<dbReference type="InterPro" id="IPR005135">
    <property type="entry name" value="Endo/exonuclease/phosphatase"/>
</dbReference>
<feature type="domain" description="Endonuclease/exonuclease/phosphatase" evidence="2">
    <location>
        <begin position="254"/>
        <end position="429"/>
    </location>
</feature>
<feature type="region of interest" description="Disordered" evidence="1">
    <location>
        <begin position="441"/>
        <end position="475"/>
    </location>
</feature>
<evidence type="ECO:0000256" key="1">
    <source>
        <dbReference type="SAM" id="MobiDB-lite"/>
    </source>
</evidence>
<feature type="compositionally biased region" description="Basic and acidic residues" evidence="1">
    <location>
        <begin position="29"/>
        <end position="39"/>
    </location>
</feature>
<feature type="compositionally biased region" description="Pro residues" evidence="1">
    <location>
        <begin position="93"/>
        <end position="120"/>
    </location>
</feature>
<dbReference type="EMBL" id="LR862143">
    <property type="protein sequence ID" value="CAD1823924.1"/>
    <property type="molecule type" value="Genomic_DNA"/>
</dbReference>
<feature type="region of interest" description="Disordered" evidence="1">
    <location>
        <begin position="1"/>
        <end position="149"/>
    </location>
</feature>
<feature type="region of interest" description="Disordered" evidence="1">
    <location>
        <begin position="568"/>
        <end position="591"/>
    </location>
</feature>
<accession>A0A6V7P016</accession>
<feature type="compositionally biased region" description="Polar residues" evidence="1">
    <location>
        <begin position="729"/>
        <end position="739"/>
    </location>
</feature>
<feature type="compositionally biased region" description="Basic and acidic residues" evidence="1">
    <location>
        <begin position="66"/>
        <end position="80"/>
    </location>
</feature>
<feature type="region of interest" description="Disordered" evidence="1">
    <location>
        <begin position="721"/>
        <end position="746"/>
    </location>
</feature>
<evidence type="ECO:0000259" key="2">
    <source>
        <dbReference type="Pfam" id="PF03372"/>
    </source>
</evidence>
<reference evidence="3" key="1">
    <citation type="submission" date="2020-07" db="EMBL/GenBank/DDBJ databases">
        <authorList>
            <person name="Lin J."/>
        </authorList>
    </citation>
    <scope>NUCLEOTIDE SEQUENCE</scope>
</reference>
<dbReference type="InterPro" id="IPR050410">
    <property type="entry name" value="CCR4/nocturin_mRNA_transcr"/>
</dbReference>
<feature type="compositionally biased region" description="Low complexity" evidence="1">
    <location>
        <begin position="16"/>
        <end position="25"/>
    </location>
</feature>
<name>A0A6V7P016_ANACO</name>
<organism evidence="3">
    <name type="scientific">Ananas comosus var. bracteatus</name>
    <name type="common">red pineapple</name>
    <dbReference type="NCBI Taxonomy" id="296719"/>
    <lineage>
        <taxon>Eukaryota</taxon>
        <taxon>Viridiplantae</taxon>
        <taxon>Streptophyta</taxon>
        <taxon>Embryophyta</taxon>
        <taxon>Tracheophyta</taxon>
        <taxon>Spermatophyta</taxon>
        <taxon>Magnoliopsida</taxon>
        <taxon>Liliopsida</taxon>
        <taxon>Poales</taxon>
        <taxon>Bromeliaceae</taxon>
        <taxon>Bromelioideae</taxon>
        <taxon>Ananas</taxon>
    </lineage>
</organism>
<feature type="compositionally biased region" description="Polar residues" evidence="1">
    <location>
        <begin position="576"/>
        <end position="588"/>
    </location>
</feature>
<proteinExistence type="predicted"/>
<dbReference type="Gene3D" id="3.60.10.10">
    <property type="entry name" value="Endonuclease/exonuclease/phosphatase"/>
    <property type="match status" value="2"/>
</dbReference>
<feature type="compositionally biased region" description="Gly residues" evidence="1">
    <location>
        <begin position="52"/>
        <end position="61"/>
    </location>
</feature>
<dbReference type="PANTHER" id="PTHR12121">
    <property type="entry name" value="CARBON CATABOLITE REPRESSOR PROTEIN 4"/>
    <property type="match status" value="1"/>
</dbReference>